<sequence length="146" mass="17005">MEKYEEAAESRFDDWEILSKGENRRKACSIHLGGIYIECLLKGMLCSQCSVTAGTNISQWIINGHTQKRPGHGLNINIYTSYLSDVYDDMSEDMLEALEYLDSPEGIGYIDYRYISEDEVDDQVFQKWMEKFIIIFGYLEQKKLEM</sequence>
<dbReference type="Proteomes" id="UP000286271">
    <property type="component" value="Unassembled WGS sequence"/>
</dbReference>
<proteinExistence type="predicted"/>
<name>A0A414LYG8_9FIRM</name>
<evidence type="ECO:0000313" key="2">
    <source>
        <dbReference type="Proteomes" id="UP000286271"/>
    </source>
</evidence>
<dbReference type="RefSeq" id="WP_118929708.1">
    <property type="nucleotide sequence ID" value="NZ_QSKW01000002.1"/>
</dbReference>
<evidence type="ECO:0000313" key="1">
    <source>
        <dbReference type="EMBL" id="RHF00032.1"/>
    </source>
</evidence>
<comment type="caution">
    <text evidence="1">The sequence shown here is derived from an EMBL/GenBank/DDBJ whole genome shotgun (WGS) entry which is preliminary data.</text>
</comment>
<dbReference type="AlphaFoldDB" id="A0A414LYG8"/>
<reference evidence="1 2" key="1">
    <citation type="submission" date="2018-08" db="EMBL/GenBank/DDBJ databases">
        <title>A genome reference for cultivated species of the human gut microbiota.</title>
        <authorList>
            <person name="Zou Y."/>
            <person name="Xue W."/>
            <person name="Luo G."/>
        </authorList>
    </citation>
    <scope>NUCLEOTIDE SEQUENCE [LARGE SCALE GENOMIC DNA]</scope>
    <source>
        <strain evidence="1 2">AM27-11</strain>
    </source>
</reference>
<accession>A0A414LYG8</accession>
<protein>
    <submittedName>
        <fullName evidence="1">Uncharacterized protein</fullName>
    </submittedName>
</protein>
<gene>
    <name evidence="1" type="ORF">DW707_02165</name>
</gene>
<dbReference type="EMBL" id="QSKW01000002">
    <property type="protein sequence ID" value="RHF00032.1"/>
    <property type="molecule type" value="Genomic_DNA"/>
</dbReference>
<organism evidence="1 2">
    <name type="scientific">Roseburia inulinivorans</name>
    <dbReference type="NCBI Taxonomy" id="360807"/>
    <lineage>
        <taxon>Bacteria</taxon>
        <taxon>Bacillati</taxon>
        <taxon>Bacillota</taxon>
        <taxon>Clostridia</taxon>
        <taxon>Lachnospirales</taxon>
        <taxon>Lachnospiraceae</taxon>
        <taxon>Roseburia</taxon>
    </lineage>
</organism>